<reference evidence="1" key="1">
    <citation type="submission" date="2021-02" db="EMBL/GenBank/DDBJ databases">
        <authorList>
            <consortium name="DOE Joint Genome Institute"/>
            <person name="Ahrendt S."/>
            <person name="Looney B.P."/>
            <person name="Miyauchi S."/>
            <person name="Morin E."/>
            <person name="Drula E."/>
            <person name="Courty P.E."/>
            <person name="Chicoki N."/>
            <person name="Fauchery L."/>
            <person name="Kohler A."/>
            <person name="Kuo A."/>
            <person name="Labutti K."/>
            <person name="Pangilinan J."/>
            <person name="Lipzen A."/>
            <person name="Riley R."/>
            <person name="Andreopoulos W."/>
            <person name="He G."/>
            <person name="Johnson J."/>
            <person name="Barry K.W."/>
            <person name="Grigoriev I.V."/>
            <person name="Nagy L."/>
            <person name="Hibbett D."/>
            <person name="Henrissat B."/>
            <person name="Matheny P.B."/>
            <person name="Labbe J."/>
            <person name="Martin F."/>
        </authorList>
    </citation>
    <scope>NUCLEOTIDE SEQUENCE</scope>
    <source>
        <strain evidence="1">EC-137</strain>
    </source>
</reference>
<dbReference type="Proteomes" id="UP000814128">
    <property type="component" value="Unassembled WGS sequence"/>
</dbReference>
<accession>A0ACB8QK94</accession>
<organism evidence="1 2">
    <name type="scientific">Vararia minispora EC-137</name>
    <dbReference type="NCBI Taxonomy" id="1314806"/>
    <lineage>
        <taxon>Eukaryota</taxon>
        <taxon>Fungi</taxon>
        <taxon>Dikarya</taxon>
        <taxon>Basidiomycota</taxon>
        <taxon>Agaricomycotina</taxon>
        <taxon>Agaricomycetes</taxon>
        <taxon>Russulales</taxon>
        <taxon>Lachnocladiaceae</taxon>
        <taxon>Vararia</taxon>
    </lineage>
</organism>
<proteinExistence type="predicted"/>
<dbReference type="EMBL" id="MU273560">
    <property type="protein sequence ID" value="KAI0032013.1"/>
    <property type="molecule type" value="Genomic_DNA"/>
</dbReference>
<protein>
    <submittedName>
        <fullName evidence="1">Uncharacterized protein</fullName>
    </submittedName>
</protein>
<comment type="caution">
    <text evidence="1">The sequence shown here is derived from an EMBL/GenBank/DDBJ whole genome shotgun (WGS) entry which is preliminary data.</text>
</comment>
<keyword evidence="2" id="KW-1185">Reference proteome</keyword>
<gene>
    <name evidence="1" type="ORF">K488DRAFT_78742</name>
</gene>
<evidence type="ECO:0000313" key="2">
    <source>
        <dbReference type="Proteomes" id="UP000814128"/>
    </source>
</evidence>
<sequence length="335" mass="35878">MTTILDDDLFKHAERVMGKVVVLTGGGNGIGKETAKTFAKYGAKVMIGDLDTIGGEATVAEIQANGGEAAFILCDVLNWDDQVALFDCAIERFGSVDIVVANAGLTERGDVCQGILHSKDGRPQPPPLLTLRVNLVGVFYTCDLALYHIKRTRTSNDLKAIVLLGSMASWQSIPRGPEYSASKHAVLGLMRSLHRVLEPEHIRLAVIHPWFADTKIVPTSVKLALAGIPLTPVPRIAGAIFCAATEPDPTTSGCAWVLPDDGPVFRLAREELTTGVYALINARAQRAQGVVQSIVLTFAFFRDIARIVGPGKIVVAFLAAAGALAVRRGFVKLPF</sequence>
<name>A0ACB8QK94_9AGAM</name>
<reference evidence="1" key="2">
    <citation type="journal article" date="2022" name="New Phytol.">
        <title>Evolutionary transition to the ectomycorrhizal habit in the genomes of a hyperdiverse lineage of mushroom-forming fungi.</title>
        <authorList>
            <person name="Looney B."/>
            <person name="Miyauchi S."/>
            <person name="Morin E."/>
            <person name="Drula E."/>
            <person name="Courty P.E."/>
            <person name="Kohler A."/>
            <person name="Kuo A."/>
            <person name="LaButti K."/>
            <person name="Pangilinan J."/>
            <person name="Lipzen A."/>
            <person name="Riley R."/>
            <person name="Andreopoulos W."/>
            <person name="He G."/>
            <person name="Johnson J."/>
            <person name="Nolan M."/>
            <person name="Tritt A."/>
            <person name="Barry K.W."/>
            <person name="Grigoriev I.V."/>
            <person name="Nagy L.G."/>
            <person name="Hibbett D."/>
            <person name="Henrissat B."/>
            <person name="Matheny P.B."/>
            <person name="Labbe J."/>
            <person name="Martin F.M."/>
        </authorList>
    </citation>
    <scope>NUCLEOTIDE SEQUENCE</scope>
    <source>
        <strain evidence="1">EC-137</strain>
    </source>
</reference>
<evidence type="ECO:0000313" key="1">
    <source>
        <dbReference type="EMBL" id="KAI0032013.1"/>
    </source>
</evidence>